<organism evidence="3 4">
    <name type="scientific">Denitrobaculum tricleocarpae</name>
    <dbReference type="NCBI Taxonomy" id="2591009"/>
    <lineage>
        <taxon>Bacteria</taxon>
        <taxon>Pseudomonadati</taxon>
        <taxon>Pseudomonadota</taxon>
        <taxon>Alphaproteobacteria</taxon>
        <taxon>Rhodospirillales</taxon>
        <taxon>Rhodospirillaceae</taxon>
        <taxon>Denitrobaculum</taxon>
    </lineage>
</organism>
<feature type="transmembrane region" description="Helical" evidence="2">
    <location>
        <begin position="6"/>
        <end position="24"/>
    </location>
</feature>
<reference evidence="3 4" key="1">
    <citation type="submission" date="2019-06" db="EMBL/GenBank/DDBJ databases">
        <title>Whole genome sequence for Rhodospirillaceae sp. R148.</title>
        <authorList>
            <person name="Wang G."/>
        </authorList>
    </citation>
    <scope>NUCLEOTIDE SEQUENCE [LARGE SCALE GENOMIC DNA]</scope>
    <source>
        <strain evidence="3 4">R148</strain>
    </source>
</reference>
<gene>
    <name evidence="3" type="ORF">FKG95_11655</name>
</gene>
<keyword evidence="4" id="KW-1185">Reference proteome</keyword>
<accession>A0A545TUA2</accession>
<evidence type="ECO:0000313" key="4">
    <source>
        <dbReference type="Proteomes" id="UP000315252"/>
    </source>
</evidence>
<keyword evidence="2" id="KW-1133">Transmembrane helix</keyword>
<feature type="region of interest" description="Disordered" evidence="1">
    <location>
        <begin position="113"/>
        <end position="171"/>
    </location>
</feature>
<feature type="transmembrane region" description="Helical" evidence="2">
    <location>
        <begin position="29"/>
        <end position="50"/>
    </location>
</feature>
<keyword evidence="2" id="KW-0472">Membrane</keyword>
<dbReference type="AlphaFoldDB" id="A0A545TUA2"/>
<dbReference type="Proteomes" id="UP000315252">
    <property type="component" value="Unassembled WGS sequence"/>
</dbReference>
<feature type="compositionally biased region" description="Polar residues" evidence="1">
    <location>
        <begin position="153"/>
        <end position="171"/>
    </location>
</feature>
<evidence type="ECO:0000256" key="1">
    <source>
        <dbReference type="SAM" id="MobiDB-lite"/>
    </source>
</evidence>
<dbReference type="RefSeq" id="WP_142896511.1">
    <property type="nucleotide sequence ID" value="NZ_ML660054.1"/>
</dbReference>
<feature type="compositionally biased region" description="Basic and acidic residues" evidence="1">
    <location>
        <begin position="113"/>
        <end position="133"/>
    </location>
</feature>
<proteinExistence type="predicted"/>
<name>A0A545TUA2_9PROT</name>
<dbReference type="EMBL" id="VHSH01000003">
    <property type="protein sequence ID" value="TQV80797.1"/>
    <property type="molecule type" value="Genomic_DNA"/>
</dbReference>
<keyword evidence="2" id="KW-0812">Transmembrane</keyword>
<evidence type="ECO:0000256" key="2">
    <source>
        <dbReference type="SAM" id="Phobius"/>
    </source>
</evidence>
<sequence length="171" mass="19168">MDTIRIIFPIAVALVAILAQISVWSPRRLWVKITALVTMTLFLPVAYISLETLLSRPKPVEMDWASENLTDASVLAARIDEEESIYLWLAVAGIDEPRSYVLPWTEETARELHAAQQGAEREGSDVKIRRPSESGEDDQEPMFYAAPQETPPEKQTATTGPQVFQRSASNR</sequence>
<comment type="caution">
    <text evidence="3">The sequence shown here is derived from an EMBL/GenBank/DDBJ whole genome shotgun (WGS) entry which is preliminary data.</text>
</comment>
<dbReference type="OrthoDB" id="8074224at2"/>
<protein>
    <submittedName>
        <fullName evidence="3">Uncharacterized protein</fullName>
    </submittedName>
</protein>
<evidence type="ECO:0000313" key="3">
    <source>
        <dbReference type="EMBL" id="TQV80797.1"/>
    </source>
</evidence>